<dbReference type="InterPro" id="IPR000340">
    <property type="entry name" value="Dual-sp_phosphatase_cat-dom"/>
</dbReference>
<dbReference type="EMBL" id="LR796380">
    <property type="protein sequence ID" value="CAB4140785.1"/>
    <property type="molecule type" value="Genomic_DNA"/>
</dbReference>
<dbReference type="InterPro" id="IPR000387">
    <property type="entry name" value="Tyr_Pase_dom"/>
</dbReference>
<dbReference type="InterPro" id="IPR016130">
    <property type="entry name" value="Tyr_Pase_AS"/>
</dbReference>
<sequence length="166" mass="18492">MPEFIVCGKSEVKKTAKKFAATHLLSTLDPGDWVFRPPRIDGQNHLQLWFDDEEDSCKANAPTIQHAKIILEWGSKLPEDARVVVHCFAGACRSTAIAMALWLQHNGAKDLQGAAEWIKDIRPQACPNLLLAQHFDTLLGHGGQFVSLCNDVGINTINRQWKINNP</sequence>
<reference evidence="2" key="1">
    <citation type="submission" date="2020-04" db="EMBL/GenBank/DDBJ databases">
        <authorList>
            <person name="Chiriac C."/>
            <person name="Salcher M."/>
            <person name="Ghai R."/>
            <person name="Kavagutti S V."/>
        </authorList>
    </citation>
    <scope>NUCLEOTIDE SEQUENCE</scope>
</reference>
<gene>
    <name evidence="2" type="ORF">UFOVP395_120</name>
</gene>
<name>A0A6J5M1H6_9CAUD</name>
<accession>A0A6J5M1H6</accession>
<evidence type="ECO:0000313" key="2">
    <source>
        <dbReference type="EMBL" id="CAB4140785.1"/>
    </source>
</evidence>
<proteinExistence type="predicted"/>
<dbReference type="SUPFAM" id="SSF52799">
    <property type="entry name" value="(Phosphotyrosine protein) phosphatases II"/>
    <property type="match status" value="1"/>
</dbReference>
<organism evidence="2">
    <name type="scientific">uncultured Caudovirales phage</name>
    <dbReference type="NCBI Taxonomy" id="2100421"/>
    <lineage>
        <taxon>Viruses</taxon>
        <taxon>Duplodnaviria</taxon>
        <taxon>Heunggongvirae</taxon>
        <taxon>Uroviricota</taxon>
        <taxon>Caudoviricetes</taxon>
        <taxon>Peduoviridae</taxon>
        <taxon>Maltschvirus</taxon>
        <taxon>Maltschvirus maltsch</taxon>
    </lineage>
</organism>
<protein>
    <recommendedName>
        <fullName evidence="1">Tyrosine specific protein phosphatases domain-containing protein</fullName>
    </recommendedName>
</protein>
<dbReference type="Gene3D" id="3.90.190.10">
    <property type="entry name" value="Protein tyrosine phosphatase superfamily"/>
    <property type="match status" value="1"/>
</dbReference>
<dbReference type="InterPro" id="IPR029021">
    <property type="entry name" value="Prot-tyrosine_phosphatase-like"/>
</dbReference>
<dbReference type="PROSITE" id="PS00383">
    <property type="entry name" value="TYR_PHOSPHATASE_1"/>
    <property type="match status" value="1"/>
</dbReference>
<evidence type="ECO:0000259" key="1">
    <source>
        <dbReference type="PROSITE" id="PS50056"/>
    </source>
</evidence>
<feature type="domain" description="Tyrosine specific protein phosphatases" evidence="1">
    <location>
        <begin position="74"/>
        <end position="123"/>
    </location>
</feature>
<dbReference type="PROSITE" id="PS50056">
    <property type="entry name" value="TYR_PHOSPHATASE_2"/>
    <property type="match status" value="1"/>
</dbReference>
<dbReference type="Pfam" id="PF00782">
    <property type="entry name" value="DSPc"/>
    <property type="match status" value="1"/>
</dbReference>